<keyword evidence="2" id="KW-1185">Reference proteome</keyword>
<accession>A0ABV7WXD6</accession>
<comment type="caution">
    <text evidence="1">The sequence shown here is derived from an EMBL/GenBank/DDBJ whole genome shotgun (WGS) entry which is preliminary data.</text>
</comment>
<dbReference type="RefSeq" id="WP_377363212.1">
    <property type="nucleotide sequence ID" value="NZ_JBHRYN010000013.1"/>
</dbReference>
<reference evidence="2" key="1">
    <citation type="journal article" date="2019" name="Int. J. Syst. Evol. Microbiol.">
        <title>The Global Catalogue of Microorganisms (GCM) 10K type strain sequencing project: providing services to taxonomists for standard genome sequencing and annotation.</title>
        <authorList>
            <consortium name="The Broad Institute Genomics Platform"/>
            <consortium name="The Broad Institute Genome Sequencing Center for Infectious Disease"/>
            <person name="Wu L."/>
            <person name="Ma J."/>
        </authorList>
    </citation>
    <scope>NUCLEOTIDE SEQUENCE [LARGE SCALE GENOMIC DNA]</scope>
    <source>
        <strain evidence="2">CECT 8288</strain>
    </source>
</reference>
<dbReference type="PANTHER" id="PTHR37816:SF2">
    <property type="entry name" value="DNA TOPOLOGY MODULATION PROTEIN FLAR-RELATED PROTEIN"/>
    <property type="match status" value="1"/>
</dbReference>
<dbReference type="InterPro" id="IPR027417">
    <property type="entry name" value="P-loop_NTPase"/>
</dbReference>
<evidence type="ECO:0000313" key="2">
    <source>
        <dbReference type="Proteomes" id="UP001595710"/>
    </source>
</evidence>
<dbReference type="InterPro" id="IPR052922">
    <property type="entry name" value="Cytidylate_Kinase-2"/>
</dbReference>
<gene>
    <name evidence="1" type="ORF">ACFOND_12885</name>
</gene>
<dbReference type="EMBL" id="JBHRYN010000013">
    <property type="protein sequence ID" value="MFC3702535.1"/>
    <property type="molecule type" value="Genomic_DNA"/>
</dbReference>
<evidence type="ECO:0000313" key="1">
    <source>
        <dbReference type="EMBL" id="MFC3702535.1"/>
    </source>
</evidence>
<proteinExistence type="predicted"/>
<dbReference type="Gene3D" id="3.40.50.300">
    <property type="entry name" value="P-loop containing nucleotide triphosphate hydrolases"/>
    <property type="match status" value="1"/>
</dbReference>
<dbReference type="Proteomes" id="UP001595710">
    <property type="component" value="Unassembled WGS sequence"/>
</dbReference>
<protein>
    <submittedName>
        <fullName evidence="1">AAA family ATPase</fullName>
    </submittedName>
</protein>
<dbReference type="Pfam" id="PF13238">
    <property type="entry name" value="AAA_18"/>
    <property type="match status" value="1"/>
</dbReference>
<organism evidence="1 2">
    <name type="scientific">Reinekea marina</name>
    <dbReference type="NCBI Taxonomy" id="1310421"/>
    <lineage>
        <taxon>Bacteria</taxon>
        <taxon>Pseudomonadati</taxon>
        <taxon>Pseudomonadota</taxon>
        <taxon>Gammaproteobacteria</taxon>
        <taxon>Oceanospirillales</taxon>
        <taxon>Saccharospirillaceae</taxon>
        <taxon>Reinekea</taxon>
    </lineage>
</organism>
<dbReference type="SUPFAM" id="SSF52540">
    <property type="entry name" value="P-loop containing nucleoside triphosphate hydrolases"/>
    <property type="match status" value="1"/>
</dbReference>
<dbReference type="PANTHER" id="PTHR37816">
    <property type="entry name" value="YALI0E33011P"/>
    <property type="match status" value="1"/>
</dbReference>
<sequence>MSTIVIFGNSGSGKSSLAKKLAKKYQLAHLDLDTVAWQPIMPPERKAIEESENQIIEFIESRPNWVIEGCYSDLLKLVMPKASEIIFLNLPISECIDNARNRPWEPHKYESKAAQDANLDMLISWITDYNNRTDTFSKVAHEKLYRDFNGKKTELVANVSDV</sequence>
<name>A0ABV7WXD6_9GAMM</name>